<evidence type="ECO:0000256" key="8">
    <source>
        <dbReference type="ARBA" id="ARBA00023157"/>
    </source>
</evidence>
<protein>
    <submittedName>
        <fullName evidence="12">Collagen, type II, alpha 1b</fullName>
    </submittedName>
</protein>
<dbReference type="GO" id="GO:0046872">
    <property type="term" value="F:metal ion binding"/>
    <property type="evidence" value="ECO:0007669"/>
    <property type="project" value="UniProtKB-KW"/>
</dbReference>
<dbReference type="PANTHER" id="PTHR24637">
    <property type="entry name" value="COLLAGEN"/>
    <property type="match status" value="1"/>
</dbReference>
<dbReference type="Pfam" id="PF01410">
    <property type="entry name" value="COLFI"/>
    <property type="match status" value="1"/>
</dbReference>
<keyword evidence="7" id="KW-0176">Collagen</keyword>
<dbReference type="PROSITE" id="PS51461">
    <property type="entry name" value="NC1_FIB"/>
    <property type="match status" value="1"/>
</dbReference>
<organism evidence="12 13">
    <name type="scientific">Oncorhynchus tshawytscha</name>
    <name type="common">Chinook salmon</name>
    <name type="synonym">Salmo tshawytscha</name>
    <dbReference type="NCBI Taxonomy" id="74940"/>
    <lineage>
        <taxon>Eukaryota</taxon>
        <taxon>Metazoa</taxon>
        <taxon>Chordata</taxon>
        <taxon>Craniata</taxon>
        <taxon>Vertebrata</taxon>
        <taxon>Euteleostomi</taxon>
        <taxon>Actinopterygii</taxon>
        <taxon>Neopterygii</taxon>
        <taxon>Teleostei</taxon>
        <taxon>Protacanthopterygii</taxon>
        <taxon>Salmoniformes</taxon>
        <taxon>Salmonidae</taxon>
        <taxon>Salmoninae</taxon>
        <taxon>Oncorhynchus</taxon>
    </lineage>
</organism>
<evidence type="ECO:0000256" key="6">
    <source>
        <dbReference type="ARBA" id="ARBA00022837"/>
    </source>
</evidence>
<dbReference type="AlphaFoldDB" id="A0A8C8CRV2"/>
<keyword evidence="8" id="KW-1015">Disulfide bond</keyword>
<evidence type="ECO:0000256" key="5">
    <source>
        <dbReference type="ARBA" id="ARBA00022737"/>
    </source>
</evidence>
<dbReference type="GO" id="GO:0005201">
    <property type="term" value="F:extracellular matrix structural constituent"/>
    <property type="evidence" value="ECO:0007669"/>
    <property type="project" value="InterPro"/>
</dbReference>
<keyword evidence="13" id="KW-1185">Reference proteome</keyword>
<evidence type="ECO:0000256" key="9">
    <source>
        <dbReference type="ARBA" id="ARBA00023278"/>
    </source>
</evidence>
<dbReference type="GO" id="GO:0005576">
    <property type="term" value="C:extracellular region"/>
    <property type="evidence" value="ECO:0007669"/>
    <property type="project" value="UniProtKB-SubCell"/>
</dbReference>
<feature type="compositionally biased region" description="Pro residues" evidence="10">
    <location>
        <begin position="223"/>
        <end position="240"/>
    </location>
</feature>
<evidence type="ECO:0000256" key="4">
    <source>
        <dbReference type="ARBA" id="ARBA00022723"/>
    </source>
</evidence>
<evidence type="ECO:0000313" key="13">
    <source>
        <dbReference type="Proteomes" id="UP000694402"/>
    </source>
</evidence>
<feature type="compositionally biased region" description="Low complexity" evidence="10">
    <location>
        <begin position="178"/>
        <end position="187"/>
    </location>
</feature>
<accession>A0A8C8CRV2</accession>
<evidence type="ECO:0000256" key="3">
    <source>
        <dbReference type="ARBA" id="ARBA00022530"/>
    </source>
</evidence>
<dbReference type="PANTHER" id="PTHR24637:SF428">
    <property type="entry name" value="SCAVENGER RECEPTOR CLASS A MEMBER 3"/>
    <property type="match status" value="1"/>
</dbReference>
<evidence type="ECO:0000256" key="10">
    <source>
        <dbReference type="SAM" id="MobiDB-lite"/>
    </source>
</evidence>
<reference evidence="12" key="1">
    <citation type="submission" date="2025-08" db="UniProtKB">
        <authorList>
            <consortium name="Ensembl"/>
        </authorList>
    </citation>
    <scope>IDENTIFICATION</scope>
</reference>
<reference evidence="12" key="2">
    <citation type="submission" date="2025-09" db="UniProtKB">
        <authorList>
            <consortium name="Ensembl"/>
        </authorList>
    </citation>
    <scope>IDENTIFICATION</scope>
</reference>
<evidence type="ECO:0000256" key="7">
    <source>
        <dbReference type="ARBA" id="ARBA00023119"/>
    </source>
</evidence>
<sequence>MVSPEPKESRERVVRRETLVPLDPRDPLELLDLPDQLAFLDLKVLAVLRDPLVPLVSLVLPVESGHLVPTVTLVLLGPLALLVKMAPRVCVETVDPQADRETLGCVELLDPLERREMLERMVPLVPMVLQVLQVWLDSVVLLVFQDSVEREVSLACQDPLESLVNKELLVEACYQGASGPAGPSGSRGPPGPIGPSGKDGSNGMPGPIGPPGPRGRSGETGPSGPPGNSGPPGPPGPPGPGIDMSAFAGLSQPEKSPDPLRYMRADQASGNLRTHDAEVDATLKSLNNQIENIRSPEGSKKNPARTCRDLKLCHPDWKSGEYWIDPNQGCTIDAIKVYCNMETGESCVYPKPASIPKKNWWSSKSKAAKHIWFGETMNGGFHFSYGDESLAANTASIQMTFLRLLSTEANQNLTYHCKNSVAYMDGATGNLKKAVLLQGSNDVEIRAEGNSRFTYTVMEDGCTKHKGTWGKTVIEYRSQKTSRLPIVDIAPVDIGGADQEFGVDVGAVCFL</sequence>
<dbReference type="Gene3D" id="2.60.120.1000">
    <property type="match status" value="1"/>
</dbReference>
<dbReference type="NCBIfam" id="NF040941">
    <property type="entry name" value="GGGWT_bact"/>
    <property type="match status" value="1"/>
</dbReference>
<evidence type="ECO:0000256" key="2">
    <source>
        <dbReference type="ARBA" id="ARBA00022525"/>
    </source>
</evidence>
<dbReference type="Proteomes" id="UP000694402">
    <property type="component" value="Unassembled WGS sequence"/>
</dbReference>
<feature type="compositionally biased region" description="Low complexity" evidence="10">
    <location>
        <begin position="195"/>
        <end position="205"/>
    </location>
</feature>
<dbReference type="InterPro" id="IPR000885">
    <property type="entry name" value="Fib_collagen_C"/>
</dbReference>
<evidence type="ECO:0000256" key="1">
    <source>
        <dbReference type="ARBA" id="ARBA00004613"/>
    </source>
</evidence>
<keyword evidence="5" id="KW-0677">Repeat</keyword>
<dbReference type="Ensembl" id="ENSOTST00005017712.2">
    <property type="protein sequence ID" value="ENSOTSP00005016249.2"/>
    <property type="gene ID" value="ENSOTSG00005058186.1"/>
</dbReference>
<keyword evidence="3" id="KW-0272">Extracellular matrix</keyword>
<dbReference type="InterPro" id="IPR008160">
    <property type="entry name" value="Collagen"/>
</dbReference>
<keyword evidence="4" id="KW-0479">Metal-binding</keyword>
<feature type="region of interest" description="Disordered" evidence="10">
    <location>
        <begin position="178"/>
        <end position="261"/>
    </location>
</feature>
<keyword evidence="2" id="KW-0964">Secreted</keyword>
<keyword evidence="9" id="KW-0379">Hydroxylation</keyword>
<name>A0A8C8CRV2_ONCTS</name>
<evidence type="ECO:0000313" key="12">
    <source>
        <dbReference type="Ensembl" id="ENSOTSP00005016249.2"/>
    </source>
</evidence>
<keyword evidence="6" id="KW-0106">Calcium</keyword>
<dbReference type="Pfam" id="PF01391">
    <property type="entry name" value="Collagen"/>
    <property type="match status" value="1"/>
</dbReference>
<dbReference type="SMART" id="SM00038">
    <property type="entry name" value="COLFI"/>
    <property type="match status" value="1"/>
</dbReference>
<evidence type="ECO:0000259" key="11">
    <source>
        <dbReference type="PROSITE" id="PS51461"/>
    </source>
</evidence>
<feature type="domain" description="Fibrillar collagen NC1" evidence="11">
    <location>
        <begin position="277"/>
        <end position="511"/>
    </location>
</feature>
<dbReference type="FunFam" id="2.60.120.1000:FF:000001">
    <property type="entry name" value="Collagen alpha-1 type I chain"/>
    <property type="match status" value="1"/>
</dbReference>
<proteinExistence type="predicted"/>
<comment type="subcellular location">
    <subcellularLocation>
        <location evidence="1">Secreted</location>
    </subcellularLocation>
</comment>
<dbReference type="GO" id="GO:0005581">
    <property type="term" value="C:collagen trimer"/>
    <property type="evidence" value="ECO:0007669"/>
    <property type="project" value="UniProtKB-KW"/>
</dbReference>
<dbReference type="GeneTree" id="ENSGT00940000155224"/>